<proteinExistence type="inferred from homology"/>
<evidence type="ECO:0000259" key="11">
    <source>
        <dbReference type="PROSITE" id="PS51959"/>
    </source>
</evidence>
<keyword evidence="9" id="KW-0464">Manganese</keyword>
<dbReference type="GO" id="GO:0046872">
    <property type="term" value="F:metal ion binding"/>
    <property type="evidence" value="ECO:0007669"/>
    <property type="project" value="UniProtKB-KW"/>
</dbReference>
<sequence>MASTMSLDNVPEPTQAELSDLQLAAQKLWELDRNRLEPVNQIPTYKAFYALLDNYIPQTGIPEVVDDTELKENTRFLKACLQTGPLLYAFKYLQAKGVVKGSITDFEEELNTIWFNMYRRQGHDADSR</sequence>
<comment type="caution">
    <text evidence="12">The sequence shown here is derived from an EMBL/GenBank/DDBJ whole genome shotgun (WGS) entry which is preliminary data.</text>
</comment>
<keyword evidence="4" id="KW-0540">Nuclease</keyword>
<keyword evidence="7" id="KW-0378">Hydrolase</keyword>
<dbReference type="PANTHER" id="PTHR12439:SF11">
    <property type="entry name" value="URIDYLATE-SPECIFIC ENDORIBONUCLEASE"/>
    <property type="match status" value="1"/>
</dbReference>
<accession>A0A9N9HGV4</accession>
<dbReference type="GO" id="GO:0003723">
    <property type="term" value="F:RNA binding"/>
    <property type="evidence" value="ECO:0007669"/>
    <property type="project" value="UniProtKB-KW"/>
</dbReference>
<dbReference type="OrthoDB" id="430326at2759"/>
<dbReference type="InterPro" id="IPR037227">
    <property type="entry name" value="EndoU-like"/>
</dbReference>
<protein>
    <submittedName>
        <fullName evidence="12">6295_t:CDS:1</fullName>
    </submittedName>
</protein>
<evidence type="ECO:0000313" key="13">
    <source>
        <dbReference type="Proteomes" id="UP000789396"/>
    </source>
</evidence>
<dbReference type="InterPro" id="IPR039787">
    <property type="entry name" value="ENDOU"/>
</dbReference>
<evidence type="ECO:0000256" key="9">
    <source>
        <dbReference type="ARBA" id="ARBA00023211"/>
    </source>
</evidence>
<evidence type="ECO:0000256" key="5">
    <source>
        <dbReference type="ARBA" id="ARBA00022723"/>
    </source>
</evidence>
<evidence type="ECO:0000256" key="6">
    <source>
        <dbReference type="ARBA" id="ARBA00022759"/>
    </source>
</evidence>
<reference evidence="12" key="1">
    <citation type="submission" date="2021-06" db="EMBL/GenBank/DDBJ databases">
        <authorList>
            <person name="Kallberg Y."/>
            <person name="Tangrot J."/>
            <person name="Rosling A."/>
        </authorList>
    </citation>
    <scope>NUCLEOTIDE SEQUENCE</scope>
    <source>
        <strain evidence="12">IN212</strain>
    </source>
</reference>
<name>A0A9N9HGV4_9GLOM</name>
<comment type="cofactor">
    <cofactor evidence="1">
        <name>Mn(2+)</name>
        <dbReference type="ChEBI" id="CHEBI:29035"/>
    </cofactor>
</comment>
<dbReference type="GO" id="GO:0016787">
    <property type="term" value="F:hydrolase activity"/>
    <property type="evidence" value="ECO:0007669"/>
    <property type="project" value="UniProtKB-KW"/>
</dbReference>
<dbReference type="Pfam" id="PF09412">
    <property type="entry name" value="XendoU"/>
    <property type="match status" value="1"/>
</dbReference>
<keyword evidence="13" id="KW-1185">Reference proteome</keyword>
<keyword evidence="6" id="KW-0255">Endonuclease</keyword>
<evidence type="ECO:0000256" key="2">
    <source>
        <dbReference type="ARBA" id="ARBA00010168"/>
    </source>
</evidence>
<evidence type="ECO:0000256" key="7">
    <source>
        <dbReference type="ARBA" id="ARBA00022801"/>
    </source>
</evidence>
<evidence type="ECO:0000313" key="12">
    <source>
        <dbReference type="EMBL" id="CAG8685460.1"/>
    </source>
</evidence>
<evidence type="ECO:0000256" key="1">
    <source>
        <dbReference type="ARBA" id="ARBA00001936"/>
    </source>
</evidence>
<dbReference type="AlphaFoldDB" id="A0A9N9HGV4"/>
<evidence type="ECO:0000256" key="8">
    <source>
        <dbReference type="ARBA" id="ARBA00022884"/>
    </source>
</evidence>
<dbReference type="InterPro" id="IPR018998">
    <property type="entry name" value="EndoU_C"/>
</dbReference>
<evidence type="ECO:0000256" key="10">
    <source>
        <dbReference type="ARBA" id="ARBA00023239"/>
    </source>
</evidence>
<comment type="similarity">
    <text evidence="2">Belongs to the ENDOU family.</text>
</comment>
<dbReference type="PANTHER" id="PTHR12439">
    <property type="entry name" value="PLACENTAL PROTEIN 11-RELATED"/>
    <property type="match status" value="1"/>
</dbReference>
<keyword evidence="10" id="KW-0456">Lyase</keyword>
<comment type="subunit">
    <text evidence="3">Monomer.</text>
</comment>
<dbReference type="GO" id="GO:0004521">
    <property type="term" value="F:RNA endonuclease activity"/>
    <property type="evidence" value="ECO:0007669"/>
    <property type="project" value="InterPro"/>
</dbReference>
<keyword evidence="8" id="KW-0694">RNA-binding</keyword>
<organism evidence="12 13">
    <name type="scientific">Racocetra fulgida</name>
    <dbReference type="NCBI Taxonomy" id="60492"/>
    <lineage>
        <taxon>Eukaryota</taxon>
        <taxon>Fungi</taxon>
        <taxon>Fungi incertae sedis</taxon>
        <taxon>Mucoromycota</taxon>
        <taxon>Glomeromycotina</taxon>
        <taxon>Glomeromycetes</taxon>
        <taxon>Diversisporales</taxon>
        <taxon>Gigasporaceae</taxon>
        <taxon>Racocetra</taxon>
    </lineage>
</organism>
<dbReference type="SUPFAM" id="SSF142877">
    <property type="entry name" value="EndoU-like"/>
    <property type="match status" value="1"/>
</dbReference>
<evidence type="ECO:0000256" key="4">
    <source>
        <dbReference type="ARBA" id="ARBA00022722"/>
    </source>
</evidence>
<feature type="domain" description="EndoU" evidence="11">
    <location>
        <begin position="1"/>
        <end position="128"/>
    </location>
</feature>
<dbReference type="Proteomes" id="UP000789396">
    <property type="component" value="Unassembled WGS sequence"/>
</dbReference>
<keyword evidence="5" id="KW-0479">Metal-binding</keyword>
<dbReference type="EMBL" id="CAJVPZ010018238">
    <property type="protein sequence ID" value="CAG8685460.1"/>
    <property type="molecule type" value="Genomic_DNA"/>
</dbReference>
<gene>
    <name evidence="12" type="ORF">RFULGI_LOCUS9795</name>
</gene>
<evidence type="ECO:0000256" key="3">
    <source>
        <dbReference type="ARBA" id="ARBA00011245"/>
    </source>
</evidence>
<dbReference type="PROSITE" id="PS51959">
    <property type="entry name" value="ENDOU"/>
    <property type="match status" value="1"/>
</dbReference>
<dbReference type="GO" id="GO:0016829">
    <property type="term" value="F:lyase activity"/>
    <property type="evidence" value="ECO:0007669"/>
    <property type="project" value="UniProtKB-KW"/>
</dbReference>